<feature type="compositionally biased region" description="Polar residues" evidence="21">
    <location>
        <begin position="583"/>
        <end position="594"/>
    </location>
</feature>
<evidence type="ECO:0000256" key="14">
    <source>
        <dbReference type="ARBA" id="ARBA00023136"/>
    </source>
</evidence>
<dbReference type="OrthoDB" id="79830at2759"/>
<feature type="region of interest" description="Disordered" evidence="21">
    <location>
        <begin position="1"/>
        <end position="44"/>
    </location>
</feature>
<dbReference type="STRING" id="1330018.A0A167SA69"/>
<dbReference type="InterPro" id="IPR001876">
    <property type="entry name" value="Znf_RanBP2"/>
</dbReference>
<evidence type="ECO:0000256" key="2">
    <source>
        <dbReference type="ARBA" id="ARBA00004126"/>
    </source>
</evidence>
<dbReference type="Gene3D" id="4.10.1060.10">
    <property type="entry name" value="Zinc finger, RanBP2-type"/>
    <property type="match status" value="1"/>
</dbReference>
<feature type="compositionally biased region" description="Acidic residues" evidence="21">
    <location>
        <begin position="498"/>
        <end position="509"/>
    </location>
</feature>
<keyword evidence="14" id="KW-0472">Membrane</keyword>
<feature type="compositionally biased region" description="Basic and acidic residues" evidence="21">
    <location>
        <begin position="285"/>
        <end position="294"/>
    </location>
</feature>
<evidence type="ECO:0000256" key="10">
    <source>
        <dbReference type="ARBA" id="ARBA00022927"/>
    </source>
</evidence>
<dbReference type="GO" id="GO:0005643">
    <property type="term" value="C:nuclear pore"/>
    <property type="evidence" value="ECO:0007669"/>
    <property type="project" value="UniProtKB-SubCell"/>
</dbReference>
<evidence type="ECO:0000256" key="6">
    <source>
        <dbReference type="ARBA" id="ARBA00022737"/>
    </source>
</evidence>
<evidence type="ECO:0000259" key="22">
    <source>
        <dbReference type="PROSITE" id="PS50199"/>
    </source>
</evidence>
<keyword evidence="6" id="KW-0677">Repeat</keyword>
<keyword evidence="24" id="KW-1185">Reference proteome</keyword>
<keyword evidence="4" id="KW-0813">Transport</keyword>
<protein>
    <recommendedName>
        <fullName evidence="17">Nuclear pore complex protein Nup153</fullName>
    </recommendedName>
    <alternativeName>
        <fullName evidence="19">153 kDa nucleoporin</fullName>
    </alternativeName>
    <alternativeName>
        <fullName evidence="18">Nucleoporin Nup153</fullName>
    </alternativeName>
</protein>
<dbReference type="FunFam" id="4.10.1060.10:FF:000001">
    <property type="entry name" value="Nuclear pore complex protein Nup153"/>
    <property type="match status" value="1"/>
</dbReference>
<keyword evidence="13" id="KW-0906">Nuclear pore complex</keyword>
<keyword evidence="8" id="KW-0509">mRNA transport</keyword>
<feature type="compositionally biased region" description="Low complexity" evidence="21">
    <location>
        <begin position="738"/>
        <end position="783"/>
    </location>
</feature>
<evidence type="ECO:0000256" key="15">
    <source>
        <dbReference type="ARBA" id="ARBA00023242"/>
    </source>
</evidence>
<feature type="compositionally biased region" description="Polar residues" evidence="21">
    <location>
        <begin position="242"/>
        <end position="252"/>
    </location>
</feature>
<dbReference type="AlphaFoldDB" id="A0A167SA69"/>
<feature type="compositionally biased region" description="Polar residues" evidence="21">
    <location>
        <begin position="336"/>
        <end position="355"/>
    </location>
</feature>
<sequence length="1079" mass="110936">MDSPHRQARTVARTSARQERSSPYARPRSQSQVLQPALPRTPSSSFLGLLGRAVSWWVGTGPTTETTVDEEGRRSDEEMPEHMEDGVLDGAPTPLGPPGGFGRPQAQNAAETDDDEVQIISPPPPPSGPSRPVVNSQPALPIPRASSFNILPRTDQPMTPKNSLSLSRGPQQPEDTSPERINAAISEFFASKGGEPLTIVEWNGVQKMLEDLRGSAKDGSGEPFELGSPAYSPLAFHPGTPERSSQLRSPRSISAVPRRSTPGRPRTAPIYIGPGFGNSRMRSSAKPEPREPTLRLESSSAEKSSNLSRSTLSASMLVGPSNTPATPAKAAEPMNPSISRLTSKPTVPSPLRNTIPQDSRSPSSDRVSPPKKGPTIAASILKDLMDSDKKESPLQNPYQNRPGAIKGKVKPKIKPLAEKPVTPFRGTPETAKPPVNGTKPAEALTGDKRDAQTAALDEISPPKPAKPASFVHFKSKEPSFAPSPSAAKKPRASFADAQEVDELLEDDGEGATKPSTVFETPAASQGVAKPATSTPAVSSVGTNGGFSFPKPATGVPSFGITQPSTTKSAPSSAAFRSFGASLSAPSDSAAQKPSETVKPPSSGRSGLFSNGAKPSPFTSTTSAFAAFEKHGELSTTPTKSPPTKSLTLSSEAPSLGGIGIGSGAAKPPSTSTFGASNVFGMGGSSIKPASEPTKEATQTPKTSLFGFGATSNAFGAATSSARAPSLGSFGLSNVASGPSKTSSSTLTFPSSFGAPSPSPSTAAPSTSPFGKPSTASSVPATSSFGKSTPIISGSADKPLTFAVPSGFKSPFADASKAATNAFGGAASPLAGSAAASSGISLSRTSAEKASAVTDTAASKDVSMDAPPAVATSSWEKIMSQSTFHKGAKPEPSASIIPRDDVVKDKLPVFAFHLQTPTVARTSTTLSISEDKLPSFSFNTKLISASKSSPAVASVTAVSPIPTPSKSTPPIIAFDFAAAGLAKPTTSTDTWTCSVCMVSNKADAVKCIACETDRPGGAPASLAKVAPEPVKATPPAVVNNWAGVWAPPAAPAGKVTCKHCGLMTDKGLEECQVCQMKDYE</sequence>
<keyword evidence="5" id="KW-0479">Metal-binding</keyword>
<keyword evidence="12" id="KW-0238">DNA-binding</keyword>
<evidence type="ECO:0000256" key="19">
    <source>
        <dbReference type="ARBA" id="ARBA00079437"/>
    </source>
</evidence>
<comment type="similarity">
    <text evidence="16">Belongs to the NUP153 family.</text>
</comment>
<dbReference type="InterPro" id="IPR036443">
    <property type="entry name" value="Znf_RanBP2_sf"/>
</dbReference>
<evidence type="ECO:0000256" key="18">
    <source>
        <dbReference type="ARBA" id="ARBA00078197"/>
    </source>
</evidence>
<feature type="region of interest" description="Disordered" evidence="21">
    <location>
        <begin position="474"/>
        <end position="704"/>
    </location>
</feature>
<dbReference type="GO" id="GO:0051028">
    <property type="term" value="P:mRNA transport"/>
    <property type="evidence" value="ECO:0007669"/>
    <property type="project" value="UniProtKB-KW"/>
</dbReference>
<evidence type="ECO:0000256" key="12">
    <source>
        <dbReference type="ARBA" id="ARBA00023125"/>
    </source>
</evidence>
<feature type="compositionally biased region" description="Low complexity" evidence="21">
    <location>
        <begin position="356"/>
        <end position="367"/>
    </location>
</feature>
<proteinExistence type="inferred from homology"/>
<feature type="compositionally biased region" description="Polar residues" evidence="21">
    <location>
        <begin position="156"/>
        <end position="175"/>
    </location>
</feature>
<evidence type="ECO:0000256" key="17">
    <source>
        <dbReference type="ARBA" id="ARBA00068609"/>
    </source>
</evidence>
<evidence type="ECO:0000256" key="21">
    <source>
        <dbReference type="SAM" id="MobiDB-lite"/>
    </source>
</evidence>
<gene>
    <name evidence="23" type="ORF">CALVIDRAFT_559522</name>
</gene>
<dbReference type="EMBL" id="KV417266">
    <property type="protein sequence ID" value="KZP01724.1"/>
    <property type="molecule type" value="Genomic_DNA"/>
</dbReference>
<evidence type="ECO:0000256" key="5">
    <source>
        <dbReference type="ARBA" id="ARBA00022723"/>
    </source>
</evidence>
<comment type="subcellular location">
    <subcellularLocation>
        <location evidence="2">Nucleus membrane</location>
    </subcellularLocation>
    <subcellularLocation>
        <location evidence="3">Nucleus</location>
        <location evidence="3">Nuclear pore complex</location>
    </subcellularLocation>
</comment>
<evidence type="ECO:0000256" key="1">
    <source>
        <dbReference type="ARBA" id="ARBA00001947"/>
    </source>
</evidence>
<keyword evidence="10" id="KW-0653">Protein transport</keyword>
<feature type="compositionally biased region" description="Low complexity" evidence="21">
    <location>
        <begin position="633"/>
        <end position="650"/>
    </location>
</feature>
<feature type="compositionally biased region" description="Low complexity" evidence="21">
    <location>
        <begin position="563"/>
        <end position="574"/>
    </location>
</feature>
<evidence type="ECO:0000256" key="16">
    <source>
        <dbReference type="ARBA" id="ARBA00060842"/>
    </source>
</evidence>
<feature type="compositionally biased region" description="Polar residues" evidence="21">
    <location>
        <begin position="531"/>
        <end position="541"/>
    </location>
</feature>
<keyword evidence="15" id="KW-0539">Nucleus</keyword>
<evidence type="ECO:0000256" key="7">
    <source>
        <dbReference type="ARBA" id="ARBA00022771"/>
    </source>
</evidence>
<dbReference type="Proteomes" id="UP000076738">
    <property type="component" value="Unassembled WGS sequence"/>
</dbReference>
<evidence type="ECO:0000256" key="8">
    <source>
        <dbReference type="ARBA" id="ARBA00022816"/>
    </source>
</evidence>
<comment type="cofactor">
    <cofactor evidence="1">
        <name>Zn(2+)</name>
        <dbReference type="ChEBI" id="CHEBI:29105"/>
    </cofactor>
</comment>
<keyword evidence="11" id="KW-0811">Translocation</keyword>
<evidence type="ECO:0000256" key="4">
    <source>
        <dbReference type="ARBA" id="ARBA00022448"/>
    </source>
</evidence>
<accession>A0A167SA69</accession>
<evidence type="ECO:0000256" key="20">
    <source>
        <dbReference type="PROSITE-ProRule" id="PRU00322"/>
    </source>
</evidence>
<evidence type="ECO:0000256" key="3">
    <source>
        <dbReference type="ARBA" id="ARBA00004567"/>
    </source>
</evidence>
<feature type="region of interest" description="Disordered" evidence="21">
    <location>
        <begin position="734"/>
        <end position="783"/>
    </location>
</feature>
<feature type="compositionally biased region" description="Low complexity" evidence="21">
    <location>
        <begin position="295"/>
        <end position="315"/>
    </location>
</feature>
<dbReference type="PROSITE" id="PS50199">
    <property type="entry name" value="ZF_RANBP2_2"/>
    <property type="match status" value="1"/>
</dbReference>
<evidence type="ECO:0000256" key="11">
    <source>
        <dbReference type="ARBA" id="ARBA00023010"/>
    </source>
</evidence>
<dbReference type="GO" id="GO:0008270">
    <property type="term" value="F:zinc ion binding"/>
    <property type="evidence" value="ECO:0007669"/>
    <property type="project" value="UniProtKB-KW"/>
</dbReference>
<dbReference type="SUPFAM" id="SSF90209">
    <property type="entry name" value="Ran binding protein zinc finger-like"/>
    <property type="match status" value="1"/>
</dbReference>
<keyword evidence="9" id="KW-0862">Zinc</keyword>
<dbReference type="GO" id="GO:0003677">
    <property type="term" value="F:DNA binding"/>
    <property type="evidence" value="ECO:0007669"/>
    <property type="project" value="UniProtKB-KW"/>
</dbReference>
<feature type="domain" description="RanBP2-type" evidence="22">
    <location>
        <begin position="986"/>
        <end position="1015"/>
    </location>
</feature>
<evidence type="ECO:0000313" key="23">
    <source>
        <dbReference type="EMBL" id="KZP01724.1"/>
    </source>
</evidence>
<organism evidence="23 24">
    <name type="scientific">Calocera viscosa (strain TUFC12733)</name>
    <dbReference type="NCBI Taxonomy" id="1330018"/>
    <lineage>
        <taxon>Eukaryota</taxon>
        <taxon>Fungi</taxon>
        <taxon>Dikarya</taxon>
        <taxon>Basidiomycota</taxon>
        <taxon>Agaricomycotina</taxon>
        <taxon>Dacrymycetes</taxon>
        <taxon>Dacrymycetales</taxon>
        <taxon>Dacrymycetaceae</taxon>
        <taxon>Calocera</taxon>
    </lineage>
</organism>
<feature type="compositionally biased region" description="Low complexity" evidence="21">
    <location>
        <begin position="478"/>
        <end position="495"/>
    </location>
</feature>
<feature type="region of interest" description="Disordered" evidence="21">
    <location>
        <begin position="213"/>
        <end position="446"/>
    </location>
</feature>
<dbReference type="PROSITE" id="PS01358">
    <property type="entry name" value="ZF_RANBP2_1"/>
    <property type="match status" value="1"/>
</dbReference>
<evidence type="ECO:0000256" key="9">
    <source>
        <dbReference type="ARBA" id="ARBA00022833"/>
    </source>
</evidence>
<dbReference type="Pfam" id="PF00641">
    <property type="entry name" value="Zn_ribbon_RanBP"/>
    <property type="match status" value="1"/>
</dbReference>
<dbReference type="GO" id="GO:0031965">
    <property type="term" value="C:nuclear membrane"/>
    <property type="evidence" value="ECO:0007669"/>
    <property type="project" value="UniProtKB-SubCell"/>
</dbReference>
<feature type="compositionally biased region" description="Basic and acidic residues" evidence="21">
    <location>
        <begin position="383"/>
        <end position="392"/>
    </location>
</feature>
<feature type="compositionally biased region" description="Basic and acidic residues" evidence="21">
    <location>
        <begin position="70"/>
        <end position="85"/>
    </location>
</feature>
<evidence type="ECO:0000256" key="13">
    <source>
        <dbReference type="ARBA" id="ARBA00023132"/>
    </source>
</evidence>
<evidence type="ECO:0000313" key="24">
    <source>
        <dbReference type="Proteomes" id="UP000076738"/>
    </source>
</evidence>
<keyword evidence="7 20" id="KW-0863">Zinc-finger</keyword>
<dbReference type="GO" id="GO:0015031">
    <property type="term" value="P:protein transport"/>
    <property type="evidence" value="ECO:0007669"/>
    <property type="project" value="UniProtKB-KW"/>
</dbReference>
<name>A0A167SA69_CALVF</name>
<reference evidence="23 24" key="1">
    <citation type="journal article" date="2016" name="Mol. Biol. Evol.">
        <title>Comparative Genomics of Early-Diverging Mushroom-Forming Fungi Provides Insights into the Origins of Lignocellulose Decay Capabilities.</title>
        <authorList>
            <person name="Nagy L.G."/>
            <person name="Riley R."/>
            <person name="Tritt A."/>
            <person name="Adam C."/>
            <person name="Daum C."/>
            <person name="Floudas D."/>
            <person name="Sun H."/>
            <person name="Yadav J.S."/>
            <person name="Pangilinan J."/>
            <person name="Larsson K.H."/>
            <person name="Matsuura K."/>
            <person name="Barry K."/>
            <person name="Labutti K."/>
            <person name="Kuo R."/>
            <person name="Ohm R.A."/>
            <person name="Bhattacharya S.S."/>
            <person name="Shirouzu T."/>
            <person name="Yoshinaga Y."/>
            <person name="Martin F.M."/>
            <person name="Grigoriev I.V."/>
            <person name="Hibbett D.S."/>
        </authorList>
    </citation>
    <scope>NUCLEOTIDE SEQUENCE [LARGE SCALE GENOMIC DNA]</scope>
    <source>
        <strain evidence="23 24">TUFC12733</strain>
    </source>
</reference>
<dbReference type="SMART" id="SM00547">
    <property type="entry name" value="ZnF_RBZ"/>
    <property type="match status" value="2"/>
</dbReference>
<feature type="region of interest" description="Disordered" evidence="21">
    <location>
        <begin position="56"/>
        <end position="187"/>
    </location>
</feature>